<dbReference type="EMBL" id="BMXP01000002">
    <property type="protein sequence ID" value="GGW77745.1"/>
    <property type="molecule type" value="Genomic_DNA"/>
</dbReference>
<dbReference type="Proteomes" id="UP000631300">
    <property type="component" value="Unassembled WGS sequence"/>
</dbReference>
<evidence type="ECO:0000313" key="1">
    <source>
        <dbReference type="EMBL" id="GGW77745.1"/>
    </source>
</evidence>
<sequence length="62" mass="6793">MDMLTELTDKDIEDVTGAALTLSCCSFDIGMMTLSWDAFNIEIGGAFNADYGMVRSSAYNRL</sequence>
<comment type="caution">
    <text evidence="1">The sequence shown here is derived from an EMBL/GenBank/DDBJ whole genome shotgun (WGS) entry which is preliminary data.</text>
</comment>
<protein>
    <submittedName>
        <fullName evidence="1">Uncharacterized protein</fullName>
    </submittedName>
</protein>
<reference evidence="1" key="1">
    <citation type="journal article" date="2014" name="Int. J. Syst. Evol. Microbiol.">
        <title>Complete genome sequence of Corynebacterium casei LMG S-19264T (=DSM 44701T), isolated from a smear-ripened cheese.</title>
        <authorList>
            <consortium name="US DOE Joint Genome Institute (JGI-PGF)"/>
            <person name="Walter F."/>
            <person name="Albersmeier A."/>
            <person name="Kalinowski J."/>
            <person name="Ruckert C."/>
        </authorList>
    </citation>
    <scope>NUCLEOTIDE SEQUENCE</scope>
    <source>
        <strain evidence="1">KCTC 22164</strain>
    </source>
</reference>
<reference evidence="1" key="2">
    <citation type="submission" date="2020-09" db="EMBL/GenBank/DDBJ databases">
        <authorList>
            <person name="Sun Q."/>
            <person name="Kim S."/>
        </authorList>
    </citation>
    <scope>NUCLEOTIDE SEQUENCE</scope>
    <source>
        <strain evidence="1">KCTC 22164</strain>
    </source>
</reference>
<organism evidence="1 2">
    <name type="scientific">Alteromonas halophila</name>
    <dbReference type="NCBI Taxonomy" id="516698"/>
    <lineage>
        <taxon>Bacteria</taxon>
        <taxon>Pseudomonadati</taxon>
        <taxon>Pseudomonadota</taxon>
        <taxon>Gammaproteobacteria</taxon>
        <taxon>Alteromonadales</taxon>
        <taxon>Alteromonadaceae</taxon>
        <taxon>Alteromonas/Salinimonas group</taxon>
        <taxon>Alteromonas</taxon>
    </lineage>
</organism>
<accession>A0A918JHN2</accession>
<dbReference type="AlphaFoldDB" id="A0A918JHN2"/>
<name>A0A918JHN2_9ALTE</name>
<evidence type="ECO:0000313" key="2">
    <source>
        <dbReference type="Proteomes" id="UP000631300"/>
    </source>
</evidence>
<gene>
    <name evidence="1" type="ORF">GCM10007391_07870</name>
</gene>
<dbReference type="RefSeq" id="WP_189403807.1">
    <property type="nucleotide sequence ID" value="NZ_BMXP01000002.1"/>
</dbReference>
<keyword evidence="2" id="KW-1185">Reference proteome</keyword>
<proteinExistence type="predicted"/>